<dbReference type="InterPro" id="IPR043565">
    <property type="entry name" value="PAX_fam"/>
</dbReference>
<keyword evidence="6 10" id="KW-0238">DNA-binding</keyword>
<feature type="compositionally biased region" description="Basic and acidic residues" evidence="12">
    <location>
        <begin position="136"/>
        <end position="151"/>
    </location>
</feature>
<keyword evidence="3" id="KW-0217">Developmental protein</keyword>
<dbReference type="InterPro" id="IPR001523">
    <property type="entry name" value="Paired_dom"/>
</dbReference>
<comment type="subcellular location">
    <subcellularLocation>
        <location evidence="1 10 11">Nucleus</location>
    </subcellularLocation>
</comment>
<evidence type="ECO:0000256" key="9">
    <source>
        <dbReference type="ARBA" id="ARBA00023242"/>
    </source>
</evidence>
<evidence type="ECO:0000259" key="14">
    <source>
        <dbReference type="PROSITE" id="PS51057"/>
    </source>
</evidence>
<dbReference type="GO" id="GO:0000978">
    <property type="term" value="F:RNA polymerase II cis-regulatory region sequence-specific DNA binding"/>
    <property type="evidence" value="ECO:0007669"/>
    <property type="project" value="TreeGrafter"/>
</dbReference>
<dbReference type="InterPro" id="IPR009057">
    <property type="entry name" value="Homeodomain-like_sf"/>
</dbReference>
<evidence type="ECO:0000313" key="15">
    <source>
        <dbReference type="EMBL" id="BAF56222.1"/>
    </source>
</evidence>
<keyword evidence="8" id="KW-0804">Transcription</keyword>
<dbReference type="PROSITE" id="PS00027">
    <property type="entry name" value="HOMEOBOX_1"/>
    <property type="match status" value="1"/>
</dbReference>
<evidence type="ECO:0000256" key="10">
    <source>
        <dbReference type="PROSITE-ProRule" id="PRU00108"/>
    </source>
</evidence>
<dbReference type="SUPFAM" id="SSF46689">
    <property type="entry name" value="Homeodomain-like"/>
    <property type="match status" value="2"/>
</dbReference>
<evidence type="ECO:0000256" key="3">
    <source>
        <dbReference type="ARBA" id="ARBA00022473"/>
    </source>
</evidence>
<evidence type="ECO:0000256" key="6">
    <source>
        <dbReference type="ARBA" id="ARBA00023125"/>
    </source>
</evidence>
<dbReference type="PANTHER" id="PTHR45636:SF49">
    <property type="entry name" value="PAIRED BOX PROTEIN 3 HOMOLOG"/>
    <property type="match status" value="1"/>
</dbReference>
<dbReference type="GO" id="GO:0000981">
    <property type="term" value="F:DNA-binding transcription factor activity, RNA polymerase II-specific"/>
    <property type="evidence" value="ECO:0007669"/>
    <property type="project" value="InterPro"/>
</dbReference>
<comment type="similarity">
    <text evidence="2">Belongs to the paired homeobox family.</text>
</comment>
<dbReference type="PANTHER" id="PTHR45636">
    <property type="entry name" value="PAIRED BOX PROTEIN PAX-6-RELATED-RELATED"/>
    <property type="match status" value="1"/>
</dbReference>
<dbReference type="SMART" id="SM00351">
    <property type="entry name" value="PAX"/>
    <property type="match status" value="1"/>
</dbReference>
<dbReference type="Gene3D" id="1.10.10.60">
    <property type="entry name" value="Homeodomain-like"/>
    <property type="match status" value="1"/>
</dbReference>
<dbReference type="FunFam" id="1.10.10.60:FF:000649">
    <property type="entry name" value="C. Elegans Homeobox"/>
    <property type="match status" value="1"/>
</dbReference>
<dbReference type="Pfam" id="PF00292">
    <property type="entry name" value="PAX"/>
    <property type="match status" value="1"/>
</dbReference>
<evidence type="ECO:0000256" key="5">
    <source>
        <dbReference type="ARBA" id="ARBA00023015"/>
    </source>
</evidence>
<dbReference type="PRINTS" id="PR00027">
    <property type="entry name" value="PAIREDBOX"/>
</dbReference>
<feature type="domain" description="Paired" evidence="14">
    <location>
        <begin position="7"/>
        <end position="134"/>
    </location>
</feature>
<evidence type="ECO:0000256" key="1">
    <source>
        <dbReference type="ARBA" id="ARBA00004123"/>
    </source>
</evidence>
<evidence type="ECO:0000256" key="12">
    <source>
        <dbReference type="SAM" id="MobiDB-lite"/>
    </source>
</evidence>
<dbReference type="Gene3D" id="1.10.10.10">
    <property type="entry name" value="Winged helix-like DNA-binding domain superfamily/Winged helix DNA-binding domain"/>
    <property type="match status" value="2"/>
</dbReference>
<dbReference type="PROSITE" id="PS50071">
    <property type="entry name" value="HOMEOBOX_2"/>
    <property type="match status" value="1"/>
</dbReference>
<evidence type="ECO:0000256" key="7">
    <source>
        <dbReference type="ARBA" id="ARBA00023155"/>
    </source>
</evidence>
<feature type="domain" description="Homeobox" evidence="13">
    <location>
        <begin position="239"/>
        <end position="299"/>
    </location>
</feature>
<dbReference type="Pfam" id="PF00046">
    <property type="entry name" value="Homeodomain"/>
    <property type="match status" value="1"/>
</dbReference>
<dbReference type="PROSITE" id="PS51057">
    <property type="entry name" value="PAIRED_2"/>
    <property type="match status" value="1"/>
</dbReference>
<protein>
    <submittedName>
        <fullName evidence="15">Pax-D1</fullName>
    </submittedName>
</protein>
<evidence type="ECO:0000259" key="13">
    <source>
        <dbReference type="PROSITE" id="PS50071"/>
    </source>
</evidence>
<sequence length="346" mass="39040">MDAYLGGQGRVNQLGGVFINGRPLPKMLRVRIIELAQLGVRPSDISRKLRVSHGCVSKILCRYQETGSIEPGASTSPSKPRDVTPDIEQKIEEYCIENPGVFSCEVRERLIREGICNRLTVPTLGDISQVLKSRIAKKEKDASSDADESGRTESTSSCSSDEKEENGTSDSSRKSSTSSFESPYSIYNILSLPKNKDNHDSDVQIKAEDSESESPPPTNTSSPSHFSSSLYNKDFLLSRKQRRSRTKFSSAQVDELEKAFLKTQYPDVYTREELAHRLKLTEARVQVWFSNRRARMRKHEVTADQVHKKKACLEGMCSCHQQFIPPPVTYVQYVPVDRGFYNMPVY</sequence>
<organism evidence="15">
    <name type="scientific">Anthopleura japonica</name>
    <name type="common">Sea anemone</name>
    <dbReference type="NCBI Taxonomy" id="67755"/>
    <lineage>
        <taxon>Eukaryota</taxon>
        <taxon>Metazoa</taxon>
        <taxon>Cnidaria</taxon>
        <taxon>Anthozoa</taxon>
        <taxon>Hexacorallia</taxon>
        <taxon>Actiniaria</taxon>
        <taxon>Actiniidae</taxon>
        <taxon>Anthopleura</taxon>
    </lineage>
</organism>
<evidence type="ECO:0000256" key="8">
    <source>
        <dbReference type="ARBA" id="ARBA00023163"/>
    </source>
</evidence>
<dbReference type="EMBL" id="AB239689">
    <property type="protein sequence ID" value="BAF56222.1"/>
    <property type="molecule type" value="mRNA"/>
</dbReference>
<accession>A4PBK1</accession>
<feature type="region of interest" description="Disordered" evidence="12">
    <location>
        <begin position="136"/>
        <end position="227"/>
    </location>
</feature>
<dbReference type="SMART" id="SM00389">
    <property type="entry name" value="HOX"/>
    <property type="match status" value="1"/>
</dbReference>
<proteinExistence type="evidence at transcript level"/>
<feature type="DNA-binding region" description="Homeobox" evidence="10">
    <location>
        <begin position="241"/>
        <end position="300"/>
    </location>
</feature>
<dbReference type="InterPro" id="IPR036388">
    <property type="entry name" value="WH-like_DNA-bd_sf"/>
</dbReference>
<dbReference type="CDD" id="cd00086">
    <property type="entry name" value="homeodomain"/>
    <property type="match status" value="1"/>
</dbReference>
<dbReference type="AlphaFoldDB" id="A4PBK1"/>
<reference evidence="15" key="1">
    <citation type="journal article" date="2007" name="FEBS Lett.">
        <title>Evolution of the gene families forming the Pax/Six regulatory network: isolation of genes from primitive animals and molecular phylogenetic analyses.</title>
        <authorList>
            <person name="Hoshiyama D."/>
            <person name="Iwabe N."/>
            <person name="Miyata T."/>
        </authorList>
    </citation>
    <scope>NUCLEOTIDE SEQUENCE</scope>
</reference>
<dbReference type="InterPro" id="IPR017970">
    <property type="entry name" value="Homeobox_CS"/>
</dbReference>
<dbReference type="InterPro" id="IPR001356">
    <property type="entry name" value="HD"/>
</dbReference>
<keyword evidence="9 10" id="KW-0539">Nucleus</keyword>
<keyword evidence="4" id="KW-0563">Paired box</keyword>
<keyword evidence="5" id="KW-0805">Transcription regulation</keyword>
<dbReference type="GO" id="GO:0005634">
    <property type="term" value="C:nucleus"/>
    <property type="evidence" value="ECO:0007669"/>
    <property type="project" value="UniProtKB-SubCell"/>
</dbReference>
<evidence type="ECO:0000256" key="4">
    <source>
        <dbReference type="ARBA" id="ARBA00022724"/>
    </source>
</evidence>
<feature type="compositionally biased region" description="Basic and acidic residues" evidence="12">
    <location>
        <begin position="194"/>
        <end position="209"/>
    </location>
</feature>
<evidence type="ECO:0000256" key="2">
    <source>
        <dbReference type="ARBA" id="ARBA00005733"/>
    </source>
</evidence>
<evidence type="ECO:0000256" key="11">
    <source>
        <dbReference type="RuleBase" id="RU000682"/>
    </source>
</evidence>
<name>A4PBK1_ANTJA</name>
<keyword evidence="7 10" id="KW-0371">Homeobox</keyword>